<gene>
    <name evidence="2" type="ORF">EDC65_5421</name>
</gene>
<feature type="domain" description="DUF1330" evidence="1">
    <location>
        <begin position="2"/>
        <end position="92"/>
    </location>
</feature>
<comment type="caution">
    <text evidence="2">The sequence shown here is derived from an EMBL/GenBank/DDBJ whole genome shotgun (WGS) entry which is preliminary data.</text>
</comment>
<dbReference type="InterPro" id="IPR011008">
    <property type="entry name" value="Dimeric_a/b-barrel"/>
</dbReference>
<dbReference type="RefSeq" id="WP_170216754.1">
    <property type="nucleotide sequence ID" value="NZ_AP019700.1"/>
</dbReference>
<evidence type="ECO:0000313" key="3">
    <source>
        <dbReference type="Proteomes" id="UP000278222"/>
    </source>
</evidence>
<reference evidence="2 3" key="1">
    <citation type="submission" date="2018-11" db="EMBL/GenBank/DDBJ databases">
        <title>Genomic Encyclopedia of Type Strains, Phase IV (KMG-IV): sequencing the most valuable type-strain genomes for metagenomic binning, comparative biology and taxonomic classification.</title>
        <authorList>
            <person name="Goeker M."/>
        </authorList>
    </citation>
    <scope>NUCLEOTIDE SEQUENCE [LARGE SCALE GENOMIC DNA]</scope>
    <source>
        <strain evidence="2 3">DSM 5900</strain>
    </source>
</reference>
<evidence type="ECO:0000313" key="2">
    <source>
        <dbReference type="EMBL" id="ROP81086.1"/>
    </source>
</evidence>
<dbReference type="Proteomes" id="UP000278222">
    <property type="component" value="Unassembled WGS sequence"/>
</dbReference>
<dbReference type="PANTHER" id="PTHR41521:SF4">
    <property type="entry name" value="BLR0684 PROTEIN"/>
    <property type="match status" value="1"/>
</dbReference>
<dbReference type="SUPFAM" id="SSF54909">
    <property type="entry name" value="Dimeric alpha+beta barrel"/>
    <property type="match status" value="1"/>
</dbReference>
<dbReference type="Pfam" id="PF07045">
    <property type="entry name" value="DUF1330"/>
    <property type="match status" value="1"/>
</dbReference>
<keyword evidence="3" id="KW-1185">Reference proteome</keyword>
<dbReference type="AlphaFoldDB" id="A0A3N1KSJ6"/>
<dbReference type="PANTHER" id="PTHR41521">
    <property type="match status" value="1"/>
</dbReference>
<evidence type="ECO:0000259" key="1">
    <source>
        <dbReference type="Pfam" id="PF07045"/>
    </source>
</evidence>
<protein>
    <submittedName>
        <fullName evidence="2">Uncharacterized protein (DUF1330 family)</fullName>
    </submittedName>
</protein>
<dbReference type="EMBL" id="RJKX01000019">
    <property type="protein sequence ID" value="ROP81086.1"/>
    <property type="molecule type" value="Genomic_DNA"/>
</dbReference>
<proteinExistence type="predicted"/>
<organism evidence="2 3">
    <name type="scientific">Stella humosa</name>
    <dbReference type="NCBI Taxonomy" id="94"/>
    <lineage>
        <taxon>Bacteria</taxon>
        <taxon>Pseudomonadati</taxon>
        <taxon>Pseudomonadota</taxon>
        <taxon>Alphaproteobacteria</taxon>
        <taxon>Rhodospirillales</taxon>
        <taxon>Stellaceae</taxon>
        <taxon>Stella</taxon>
    </lineage>
</organism>
<name>A0A3N1KSJ6_9PROT</name>
<dbReference type="InterPro" id="IPR010753">
    <property type="entry name" value="DUF1330"/>
</dbReference>
<dbReference type="Gene3D" id="3.30.70.100">
    <property type="match status" value="1"/>
</dbReference>
<accession>A0A3N1KSJ6</accession>
<sequence length="97" mass="10661">MKGYVIASVEVQDPALYETYRAQVLATIEKHGGRFLVRGGQTEQKEGAWTPGRIVVLEFPSLAAARTWYDSPDYQPLAALRGRASRTDILLLAEGAP</sequence>